<organism evidence="2 3">
    <name type="scientific">Pontiella sulfatireligans</name>
    <dbReference type="NCBI Taxonomy" id="2750658"/>
    <lineage>
        <taxon>Bacteria</taxon>
        <taxon>Pseudomonadati</taxon>
        <taxon>Kiritimatiellota</taxon>
        <taxon>Kiritimatiellia</taxon>
        <taxon>Kiritimatiellales</taxon>
        <taxon>Pontiellaceae</taxon>
        <taxon>Pontiella</taxon>
    </lineage>
</organism>
<reference evidence="2 3" key="1">
    <citation type="submission" date="2019-04" db="EMBL/GenBank/DDBJ databases">
        <authorList>
            <person name="Van Vliet M D."/>
        </authorList>
    </citation>
    <scope>NUCLEOTIDE SEQUENCE [LARGE SCALE GENOMIC DNA]</scope>
    <source>
        <strain evidence="2 3">F21</strain>
    </source>
</reference>
<protein>
    <recommendedName>
        <fullName evidence="1">Endonuclease/exonuclease/phosphatase domain-containing protein</fullName>
    </recommendedName>
</protein>
<accession>A0A6C2UHN1</accession>
<dbReference type="EMBL" id="CAAHFH010000001">
    <property type="protein sequence ID" value="VGO19638.1"/>
    <property type="molecule type" value="Genomic_DNA"/>
</dbReference>
<evidence type="ECO:0000313" key="3">
    <source>
        <dbReference type="Proteomes" id="UP000346198"/>
    </source>
</evidence>
<dbReference type="GO" id="GO:0003824">
    <property type="term" value="F:catalytic activity"/>
    <property type="evidence" value="ECO:0007669"/>
    <property type="project" value="InterPro"/>
</dbReference>
<gene>
    <name evidence="2" type="ORF">SCARR_01697</name>
</gene>
<dbReference type="SUPFAM" id="SSF56219">
    <property type="entry name" value="DNase I-like"/>
    <property type="match status" value="1"/>
</dbReference>
<keyword evidence="3" id="KW-1185">Reference proteome</keyword>
<dbReference type="Proteomes" id="UP000346198">
    <property type="component" value="Unassembled WGS sequence"/>
</dbReference>
<dbReference type="Gene3D" id="3.60.10.10">
    <property type="entry name" value="Endonuclease/exonuclease/phosphatase"/>
    <property type="match status" value="1"/>
</dbReference>
<dbReference type="InterPro" id="IPR036691">
    <property type="entry name" value="Endo/exonu/phosph_ase_sf"/>
</dbReference>
<feature type="domain" description="Endonuclease/exonuclease/phosphatase" evidence="1">
    <location>
        <begin position="42"/>
        <end position="293"/>
    </location>
</feature>
<evidence type="ECO:0000313" key="2">
    <source>
        <dbReference type="EMBL" id="VGO19638.1"/>
    </source>
</evidence>
<dbReference type="AlphaFoldDB" id="A0A6C2UHN1"/>
<dbReference type="InterPro" id="IPR005135">
    <property type="entry name" value="Endo/exonuclease/phosphatase"/>
</dbReference>
<sequence length="301" mass="33868">MWISARTICPGKISRRKKNRMKLICMALFLAVSVVAEPFQMMTYNVWLGFNKKQNLEEGAKWIASQECDVLALQELKGFDSERLEAAAKKWGHPYALIFDRKGGFPQGLTSKTPIERIEQIMPNNDPRLRGTLHCKTAGMHFFIVHFDPRNYLRRQKEAAAVADRVEVLVEGGEKVIVLGDFNAHSVADKEAMASKTPLLEKWRAKEGGALRAFNENGELDFSVLQSLFDAGLVDPSRNPVPTFPTRLLFGEMPAEEFAGLQQRIDFILVSPPLAGGTIRYPRDPALDQISDHYPVVLEIE</sequence>
<dbReference type="Pfam" id="PF03372">
    <property type="entry name" value="Exo_endo_phos"/>
    <property type="match status" value="1"/>
</dbReference>
<evidence type="ECO:0000259" key="1">
    <source>
        <dbReference type="Pfam" id="PF03372"/>
    </source>
</evidence>
<name>A0A6C2UHN1_9BACT</name>
<proteinExistence type="predicted"/>